<sequence>MMQLSDMLENDAIQPAIDEVRQAIREQPASADRRAHLAQLLCLNADWRGALAQVKAWQQLAAEAAPTVRLLLQMIGGETQRAAVFSQTATPALFPQEHRWVADMARALNAPTARETLLAAVPVNGGELVLRAAPEAAERFDWLSDGDERLGPVCELILDGVYHWASLHLIQQIRFQPPASVIDLVWRQCSVRFHDGNERLCQMPVRYPSQADDSDALKLARQTSWSLQPPGYVGHGQRIWLDGDREWALLDIESIAFREPV</sequence>
<gene>
    <name evidence="1" type="ORF">N5580_20960</name>
</gene>
<accession>A0AAJ5QN01</accession>
<dbReference type="EMBL" id="CP104760">
    <property type="protein sequence ID" value="WBG93432.1"/>
    <property type="molecule type" value="Genomic_DNA"/>
</dbReference>
<geneLocation type="plasmid" evidence="1 2">
    <name>pGABEKP28_2</name>
</geneLocation>
<name>A0AAJ5QN01_9GAMM</name>
<reference evidence="1 2" key="1">
    <citation type="journal article" date="2022" name="J Glob Antimicrob Resist">
        <title>First complete genome of a multidrug resistant strain of the novel human pathogen Kalamiella piersonii (GABEKP28) identified in human saliva.</title>
        <authorList>
            <person name="McDonagh F."/>
            <person name="Singh N.K."/>
            <person name="Venkateswaran K."/>
            <person name="Lonappan A.M."/>
            <person name="Hallahan B."/>
            <person name="Tuohy A."/>
            <person name="Burke L."/>
            <person name="Kovarova A."/>
            <person name="Miliotis G."/>
        </authorList>
    </citation>
    <scope>NUCLEOTIDE SEQUENCE [LARGE SCALE GENOMIC DNA]</scope>
    <source>
        <strain evidence="1 2">GABEKP28</strain>
    </source>
</reference>
<proteinExistence type="predicted"/>
<dbReference type="PIRSF" id="PIRSF029288">
    <property type="entry name" value="SciE_ImpE"/>
    <property type="match status" value="1"/>
</dbReference>
<dbReference type="Pfam" id="PF07024">
    <property type="entry name" value="ImpE"/>
    <property type="match status" value="1"/>
</dbReference>
<dbReference type="SUPFAM" id="SSF144059">
    <property type="entry name" value="ImpE-like"/>
    <property type="match status" value="1"/>
</dbReference>
<dbReference type="Proteomes" id="UP001211544">
    <property type="component" value="Plasmid pGABEKP28_2"/>
</dbReference>
<dbReference type="InterPro" id="IPR009211">
    <property type="entry name" value="TagJ"/>
</dbReference>
<organism evidence="1 2">
    <name type="scientific">Pantoea piersonii</name>
    <dbReference type="NCBI Taxonomy" id="2364647"/>
    <lineage>
        <taxon>Bacteria</taxon>
        <taxon>Pseudomonadati</taxon>
        <taxon>Pseudomonadota</taxon>
        <taxon>Gammaproteobacteria</taxon>
        <taxon>Enterobacterales</taxon>
        <taxon>Erwiniaceae</taxon>
        <taxon>Pantoea</taxon>
    </lineage>
</organism>
<dbReference type="RefSeq" id="WP_269950705.1">
    <property type="nucleotide sequence ID" value="NZ_CP104760.1"/>
</dbReference>
<dbReference type="KEGG" id="kpie:N5580_20960"/>
<keyword evidence="1" id="KW-0614">Plasmid</keyword>
<dbReference type="AlphaFoldDB" id="A0AAJ5QN01"/>
<evidence type="ECO:0000313" key="1">
    <source>
        <dbReference type="EMBL" id="WBG93432.1"/>
    </source>
</evidence>
<evidence type="ECO:0000313" key="2">
    <source>
        <dbReference type="Proteomes" id="UP001211544"/>
    </source>
</evidence>
<dbReference type="Gene3D" id="1.25.40.10">
    <property type="entry name" value="Tetratricopeptide repeat domain"/>
    <property type="match status" value="1"/>
</dbReference>
<protein>
    <submittedName>
        <fullName evidence="1">Protein of avirulence locus ImpE</fullName>
    </submittedName>
</protein>
<keyword evidence="2" id="KW-1185">Reference proteome</keyword>
<dbReference type="InterPro" id="IPR011990">
    <property type="entry name" value="TPR-like_helical_dom_sf"/>
</dbReference>